<reference evidence="1 2" key="1">
    <citation type="submission" date="2016-02" db="EMBL/GenBank/DDBJ databases">
        <title>A draft genome sequence of Candidatus Phytoplasma oryzae strain Mbita1, the causative agent of Napier Grass stunt disease in Kenya.</title>
        <authorList>
            <person name="Fischer A."/>
            <person name="Santa-Cruz I."/>
            <person name="Wambua L."/>
            <person name="Olds C."/>
            <person name="Midega C."/>
            <person name="Dickinson M."/>
            <person name="Kawicha P."/>
            <person name="Khan Z."/>
            <person name="Masiga D."/>
            <person name="Jores J."/>
            <person name="Bernd S."/>
        </authorList>
    </citation>
    <scope>NUCLEOTIDE SEQUENCE [LARGE SCALE GENOMIC DNA]</scope>
    <source>
        <strain evidence="1">Mbita1</strain>
    </source>
</reference>
<proteinExistence type="predicted"/>
<gene>
    <name evidence="1" type="ORF">AXA84_0241</name>
</gene>
<dbReference type="AlphaFoldDB" id="A0A139JQK8"/>
<dbReference type="RefSeq" id="WP_066540327.1">
    <property type="nucleotide sequence ID" value="NZ_LTBM01000005.1"/>
</dbReference>
<evidence type="ECO:0000313" key="2">
    <source>
        <dbReference type="Proteomes" id="UP000070069"/>
    </source>
</evidence>
<name>A0A139JQK8_9MOLU</name>
<organism evidence="1 2">
    <name type="scientific">Candidatus Phytoplasma oryzae</name>
    <dbReference type="NCBI Taxonomy" id="203274"/>
    <lineage>
        <taxon>Bacteria</taxon>
        <taxon>Bacillati</taxon>
        <taxon>Mycoplasmatota</taxon>
        <taxon>Mollicutes</taxon>
        <taxon>Acholeplasmatales</taxon>
        <taxon>Acholeplasmataceae</taxon>
        <taxon>Candidatus Phytoplasma</taxon>
        <taxon>16SrXI (Rice yellow dwarf group)</taxon>
    </lineage>
</organism>
<evidence type="ECO:0000313" key="1">
    <source>
        <dbReference type="EMBL" id="KXT29253.1"/>
    </source>
</evidence>
<dbReference type="Proteomes" id="UP000070069">
    <property type="component" value="Unassembled WGS sequence"/>
</dbReference>
<comment type="caution">
    <text evidence="1">The sequence shown here is derived from an EMBL/GenBank/DDBJ whole genome shotgun (WGS) entry which is preliminary data.</text>
</comment>
<dbReference type="EMBL" id="LTBM01000005">
    <property type="protein sequence ID" value="KXT29253.1"/>
    <property type="molecule type" value="Genomic_DNA"/>
</dbReference>
<accession>A0A139JQK8</accession>
<dbReference type="PATRIC" id="fig|203274.3.peg.396"/>
<protein>
    <submittedName>
        <fullName evidence="1">Uncharacterized protein</fullName>
    </submittedName>
</protein>
<sequence length="86" mass="10416">MYLKRQEIIQSFSNMKTKIKQIKDECNYIDSQIIFLEKQYKEHGQKFASLFGKLEPNFKNLNSFKETSLDIQKVEEELKKFYEILK</sequence>